<reference evidence="1" key="1">
    <citation type="submission" date="2020-10" db="EMBL/GenBank/DDBJ databases">
        <authorList>
            <person name="Castelo-Branco R."/>
            <person name="Eusebio N."/>
            <person name="Adriana R."/>
            <person name="Vieira A."/>
            <person name="Brugerolle De Fraissinette N."/>
            <person name="Rezende De Castro R."/>
            <person name="Schneider M.P."/>
            <person name="Vasconcelos V."/>
            <person name="Leao P.N."/>
        </authorList>
    </citation>
    <scope>NUCLEOTIDE SEQUENCE</scope>
    <source>
        <strain evidence="1">LEGE 06105</strain>
    </source>
</reference>
<organism evidence="1 2">
    <name type="scientific">Plectonema cf. radiosum LEGE 06105</name>
    <dbReference type="NCBI Taxonomy" id="945769"/>
    <lineage>
        <taxon>Bacteria</taxon>
        <taxon>Bacillati</taxon>
        <taxon>Cyanobacteriota</taxon>
        <taxon>Cyanophyceae</taxon>
        <taxon>Oscillatoriophycideae</taxon>
        <taxon>Oscillatoriales</taxon>
        <taxon>Microcoleaceae</taxon>
        <taxon>Plectonema</taxon>
    </lineage>
</organism>
<dbReference type="PANTHER" id="PTHR36109:SF2">
    <property type="entry name" value="MEMBRANE PROTEIN"/>
    <property type="match status" value="1"/>
</dbReference>
<gene>
    <name evidence="1" type="ORF">IQ247_26890</name>
</gene>
<evidence type="ECO:0000313" key="2">
    <source>
        <dbReference type="Proteomes" id="UP000620559"/>
    </source>
</evidence>
<protein>
    <submittedName>
        <fullName evidence="1">Signal transduction histidine kinase LytS</fullName>
    </submittedName>
</protein>
<keyword evidence="1" id="KW-0418">Kinase</keyword>
<dbReference type="EMBL" id="JADEWL010000149">
    <property type="protein sequence ID" value="MBE9216245.1"/>
    <property type="molecule type" value="Genomic_DNA"/>
</dbReference>
<dbReference type="GO" id="GO:0016301">
    <property type="term" value="F:kinase activity"/>
    <property type="evidence" value="ECO:0007669"/>
    <property type="project" value="UniProtKB-KW"/>
</dbReference>
<dbReference type="PANTHER" id="PTHR36109">
    <property type="entry name" value="MEMBRANE PROTEIN-RELATED"/>
    <property type="match status" value="1"/>
</dbReference>
<dbReference type="Proteomes" id="UP000620559">
    <property type="component" value="Unassembled WGS sequence"/>
</dbReference>
<proteinExistence type="predicted"/>
<dbReference type="AlphaFoldDB" id="A0A8J7F8L1"/>
<keyword evidence="1" id="KW-0808">Transferase</keyword>
<accession>A0A8J7F8L1</accession>
<name>A0A8J7F8L1_9CYAN</name>
<dbReference type="InterPro" id="IPR052948">
    <property type="entry name" value="Low_temp-induced_all0457"/>
</dbReference>
<dbReference type="RefSeq" id="WP_193924704.1">
    <property type="nucleotide sequence ID" value="NZ_JADEWL010000149.1"/>
</dbReference>
<evidence type="ECO:0000313" key="1">
    <source>
        <dbReference type="EMBL" id="MBE9216245.1"/>
    </source>
</evidence>
<keyword evidence="2" id="KW-1185">Reference proteome</keyword>
<comment type="caution">
    <text evidence="1">The sequence shown here is derived from an EMBL/GenBank/DDBJ whole genome shotgun (WGS) entry which is preliminary data.</text>
</comment>
<sequence length="239" mass="25505">MVNTRQYKRAVGTFPSRDDAEKALYKLRDSGFSMDRVSLLAKNADGNDQIAGTEVKNERGENEAQEGAGIGATTGTVLGGLGGLLLGLEQLLIPGVGPFLAAGTIATTLAGAGLGALSGGIVGALTGMAIPEEDAQMYQDRIDNGYYLLIVEGYEDEIDRAGSILNNHKIGNWKVFNADAPKVETEVKEVPVAPIAVTPVVEKDVVNRETIVDRDVVDRKTTVDHNVLEIVDKRDNTLR</sequence>